<feature type="transmembrane region" description="Helical" evidence="1">
    <location>
        <begin position="12"/>
        <end position="32"/>
    </location>
</feature>
<dbReference type="EMBL" id="JAHRIQ010009345">
    <property type="protein sequence ID" value="MEQ2223610.1"/>
    <property type="molecule type" value="Genomic_DNA"/>
</dbReference>
<dbReference type="Proteomes" id="UP001482620">
    <property type="component" value="Unassembled WGS sequence"/>
</dbReference>
<gene>
    <name evidence="2" type="ORF">ILYODFUR_038317</name>
</gene>
<keyword evidence="1" id="KW-0472">Membrane</keyword>
<accession>A0ABV0STT5</accession>
<proteinExistence type="predicted"/>
<evidence type="ECO:0000313" key="2">
    <source>
        <dbReference type="EMBL" id="MEQ2223610.1"/>
    </source>
</evidence>
<evidence type="ECO:0000313" key="3">
    <source>
        <dbReference type="Proteomes" id="UP001482620"/>
    </source>
</evidence>
<keyword evidence="3" id="KW-1185">Reference proteome</keyword>
<organism evidence="2 3">
    <name type="scientific">Ilyodon furcidens</name>
    <name type="common">goldbreast splitfin</name>
    <dbReference type="NCBI Taxonomy" id="33524"/>
    <lineage>
        <taxon>Eukaryota</taxon>
        <taxon>Metazoa</taxon>
        <taxon>Chordata</taxon>
        <taxon>Craniata</taxon>
        <taxon>Vertebrata</taxon>
        <taxon>Euteleostomi</taxon>
        <taxon>Actinopterygii</taxon>
        <taxon>Neopterygii</taxon>
        <taxon>Teleostei</taxon>
        <taxon>Neoteleostei</taxon>
        <taxon>Acanthomorphata</taxon>
        <taxon>Ovalentaria</taxon>
        <taxon>Atherinomorphae</taxon>
        <taxon>Cyprinodontiformes</taxon>
        <taxon>Goodeidae</taxon>
        <taxon>Ilyodon</taxon>
    </lineage>
</organism>
<evidence type="ECO:0000256" key="1">
    <source>
        <dbReference type="SAM" id="Phobius"/>
    </source>
</evidence>
<sequence>MESILEEQFSSFATKVGTIIFISMFFNVSMFISVDLHLAQSIFPLTDSFVSYYAFYVRAKNFNFGPIRAPPLPHIPQIVIRAFFLSLMKNARFVEYMTNSCYSVQLLQNYLLGAFLINGLLSQPGSLV</sequence>
<keyword evidence="1" id="KW-0812">Transmembrane</keyword>
<keyword evidence="1" id="KW-1133">Transmembrane helix</keyword>
<reference evidence="2 3" key="1">
    <citation type="submission" date="2021-06" db="EMBL/GenBank/DDBJ databases">
        <authorList>
            <person name="Palmer J.M."/>
        </authorList>
    </citation>
    <scope>NUCLEOTIDE SEQUENCE [LARGE SCALE GENOMIC DNA]</scope>
    <source>
        <strain evidence="3">if_2019</strain>
        <tissue evidence="2">Muscle</tissue>
    </source>
</reference>
<comment type="caution">
    <text evidence="2">The sequence shown here is derived from an EMBL/GenBank/DDBJ whole genome shotgun (WGS) entry which is preliminary data.</text>
</comment>
<name>A0ABV0STT5_9TELE</name>
<protein>
    <submittedName>
        <fullName evidence="2">Uncharacterized protein</fullName>
    </submittedName>
</protein>